<name>A0A515MH95_9CAUD</name>
<sequence>MTIIFEDFQDLALRPDKVTATFHGVPYRTKADGDGMITPTDVPVYADASGRVTSPDLDPGPGRVTIATQNWRATYDFMIPDSGSHRLSELEQIIISDHKVITKGDKGDVGAGVTLSGSVPTYADLGPGPWDLGAAFVVNADGLLYIYGFDGWPAEGEGAAFRGERGLSINSVAVVGNQLQFGLEDSTALPKVTVPALTQASADAASAAASRTAVDAAKTDTFAARDATLAAKGQVDTARADTLDAKDSVDASVTTVAADKATTIAARDATLSAKTQAEGFASTASAQAGAASASATSSATSANASSIHADRSSTEADRAEAAANDIAEGVVPEGGVSTSKIQDGAVTKAKTSAGVQASLDRADAAVQGSDARLSDARPPTAHTHDIANVTGLQNALDGKSNTGHSHTVAQISDAGTTGKAVLQATDPAGARNAMGAGTGNSNLAIGTTSTTAMRGDANQIVTALPTTGQLTGVIYHVTE</sequence>
<evidence type="ECO:0000256" key="1">
    <source>
        <dbReference type="SAM" id="MobiDB-lite"/>
    </source>
</evidence>
<gene>
    <name evidence="2" type="primary">25</name>
    <name evidence="2" type="ORF">SEA_SLEEPYHEAD_25</name>
</gene>
<evidence type="ECO:0000313" key="3">
    <source>
        <dbReference type="Proteomes" id="UP000320841"/>
    </source>
</evidence>
<protein>
    <submittedName>
        <fullName evidence="2">Minor tail protein</fullName>
    </submittedName>
</protein>
<evidence type="ECO:0000313" key="2">
    <source>
        <dbReference type="EMBL" id="QDM56040.1"/>
    </source>
</evidence>
<feature type="compositionally biased region" description="Low complexity" evidence="1">
    <location>
        <begin position="295"/>
        <end position="306"/>
    </location>
</feature>
<feature type="compositionally biased region" description="Basic and acidic residues" evidence="1">
    <location>
        <begin position="308"/>
        <end position="320"/>
    </location>
</feature>
<accession>A0A515MH95</accession>
<proteinExistence type="predicted"/>
<feature type="region of interest" description="Disordered" evidence="1">
    <location>
        <begin position="295"/>
        <end position="321"/>
    </location>
</feature>
<dbReference type="Proteomes" id="UP000320841">
    <property type="component" value="Segment"/>
</dbReference>
<dbReference type="EMBL" id="MK967380">
    <property type="protein sequence ID" value="QDM56040.1"/>
    <property type="molecule type" value="Genomic_DNA"/>
</dbReference>
<dbReference type="GeneID" id="55618657"/>
<dbReference type="KEGG" id="vg:55618657"/>
<reference evidence="2 3" key="1">
    <citation type="submission" date="2019-05" db="EMBL/GenBank/DDBJ databases">
        <authorList>
            <person name="Andrick R."/>
            <person name="Dugal D."/>
            <person name="Kinney M."/>
            <person name="Taplin D."/>
            <person name="Molloy S.D."/>
            <person name="Garlena R.A."/>
            <person name="Russell D.A."/>
            <person name="Pope W.H."/>
            <person name="Jacobs-Sera D."/>
            <person name="Hatfull G.F."/>
        </authorList>
    </citation>
    <scope>NUCLEOTIDE SEQUENCE [LARGE SCALE GENOMIC DNA]</scope>
</reference>
<dbReference type="RefSeq" id="YP_009848239.1">
    <property type="nucleotide sequence ID" value="NC_048782.1"/>
</dbReference>
<keyword evidence="3" id="KW-1185">Reference proteome</keyword>
<organism evidence="2 3">
    <name type="scientific">Rhodococcus phage Sleepyhead</name>
    <dbReference type="NCBI Taxonomy" id="2591131"/>
    <lineage>
        <taxon>Viruses</taxon>
        <taxon>Duplodnaviria</taxon>
        <taxon>Heunggongvirae</taxon>
        <taxon>Uroviricota</taxon>
        <taxon>Caudoviricetes</taxon>
        <taxon>Sleepyheadvirus</taxon>
        <taxon>Sleepyheadvirus sleepyhead</taxon>
    </lineage>
</organism>
<dbReference type="Pfam" id="PF12789">
    <property type="entry name" value="PTR"/>
    <property type="match status" value="1"/>
</dbReference>